<gene>
    <name evidence="4" type="ORF">ATZ35_15710</name>
</gene>
<evidence type="ECO:0000256" key="2">
    <source>
        <dbReference type="PROSITE-ProRule" id="PRU00335"/>
    </source>
</evidence>
<dbReference type="Pfam" id="PF00440">
    <property type="entry name" value="TetR_N"/>
    <property type="match status" value="1"/>
</dbReference>
<feature type="DNA-binding region" description="H-T-H motif" evidence="2">
    <location>
        <begin position="34"/>
        <end position="53"/>
    </location>
</feature>
<dbReference type="InterPro" id="IPR009057">
    <property type="entry name" value="Homeodomain-like_sf"/>
</dbReference>
<accession>A0A0U2VM49</accession>
<dbReference type="PROSITE" id="PS50977">
    <property type="entry name" value="HTH_TETR_2"/>
    <property type="match status" value="1"/>
</dbReference>
<dbReference type="STRING" id="118060.ATZ35_15710"/>
<dbReference type="PANTHER" id="PTHR43479:SF11">
    <property type="entry name" value="ACREF_ENVCD OPERON REPRESSOR-RELATED"/>
    <property type="match status" value="1"/>
</dbReference>
<proteinExistence type="predicted"/>
<name>A0A0U2VM49_9ENTE</name>
<evidence type="ECO:0000256" key="1">
    <source>
        <dbReference type="ARBA" id="ARBA00023125"/>
    </source>
</evidence>
<dbReference type="Proteomes" id="UP000067523">
    <property type="component" value="Chromosome"/>
</dbReference>
<sequence length="215" mass="25385">MPKSTFFHLSEEKQRRLLEAASIEFSRVALKEASIANIIKLAEIPRGSFYQYFEDKEDLYYYYFDLLSQDRKSEITKCVQESDGDLFDGMENYFSKIVLEVLCGPHAGFYKRFYMESNYRSMVRISPELQTIKKKGEKSQKKRHGHQLYTLIDRSKLKIADEKEFKMVMEILMNILFTSIVEGYQKDDDSLKKDSNEIINDFKIKLNWVKNGLSK</sequence>
<dbReference type="InterPro" id="IPR050624">
    <property type="entry name" value="HTH-type_Tx_Regulator"/>
</dbReference>
<dbReference type="Pfam" id="PF17924">
    <property type="entry name" value="TetR_C_19"/>
    <property type="match status" value="1"/>
</dbReference>
<dbReference type="EMBL" id="CP013655">
    <property type="protein sequence ID" value="ALS38540.1"/>
    <property type="molecule type" value="Genomic_DNA"/>
</dbReference>
<dbReference type="AlphaFoldDB" id="A0A0U2VM49"/>
<keyword evidence="5" id="KW-1185">Reference proteome</keyword>
<keyword evidence="1 2" id="KW-0238">DNA-binding</keyword>
<dbReference type="SUPFAM" id="SSF46689">
    <property type="entry name" value="Homeodomain-like"/>
    <property type="match status" value="1"/>
</dbReference>
<dbReference type="RefSeq" id="WP_208928086.1">
    <property type="nucleotide sequence ID" value="NZ_CP013655.1"/>
</dbReference>
<dbReference type="PANTHER" id="PTHR43479">
    <property type="entry name" value="ACREF/ENVCD OPERON REPRESSOR-RELATED"/>
    <property type="match status" value="1"/>
</dbReference>
<evidence type="ECO:0000259" key="3">
    <source>
        <dbReference type="PROSITE" id="PS50977"/>
    </source>
</evidence>
<protein>
    <submittedName>
        <fullName evidence="4">TetR family transcriptional regulator</fullName>
    </submittedName>
</protein>
<dbReference type="KEGG" id="erx:ATZ35_15710"/>
<evidence type="ECO:0000313" key="4">
    <source>
        <dbReference type="EMBL" id="ALS38540.1"/>
    </source>
</evidence>
<reference evidence="5" key="1">
    <citation type="submission" date="2015-12" db="EMBL/GenBank/DDBJ databases">
        <authorList>
            <person name="Lauer A."/>
            <person name="Humrighouse B."/>
            <person name="Loparev V."/>
            <person name="Shewmaker P.L."/>
            <person name="Whitney A.M."/>
            <person name="McLaughlin R.W."/>
        </authorList>
    </citation>
    <scope>NUCLEOTIDE SEQUENCE [LARGE SCALE GENOMIC DNA]</scope>
    <source>
        <strain evidence="5">LMG 26678</strain>
    </source>
</reference>
<dbReference type="Gene3D" id="1.10.357.10">
    <property type="entry name" value="Tetracycline Repressor, domain 2"/>
    <property type="match status" value="1"/>
</dbReference>
<dbReference type="GO" id="GO:0003677">
    <property type="term" value="F:DNA binding"/>
    <property type="evidence" value="ECO:0007669"/>
    <property type="project" value="UniProtKB-UniRule"/>
</dbReference>
<evidence type="ECO:0000313" key="5">
    <source>
        <dbReference type="Proteomes" id="UP000067523"/>
    </source>
</evidence>
<organism evidence="4 5">
    <name type="scientific">Enterococcus rotai</name>
    <dbReference type="NCBI Taxonomy" id="118060"/>
    <lineage>
        <taxon>Bacteria</taxon>
        <taxon>Bacillati</taxon>
        <taxon>Bacillota</taxon>
        <taxon>Bacilli</taxon>
        <taxon>Lactobacillales</taxon>
        <taxon>Enterococcaceae</taxon>
        <taxon>Enterococcus</taxon>
    </lineage>
</organism>
<feature type="domain" description="HTH tetR-type" evidence="3">
    <location>
        <begin position="11"/>
        <end position="71"/>
    </location>
</feature>
<dbReference type="InterPro" id="IPR001647">
    <property type="entry name" value="HTH_TetR"/>
</dbReference>